<proteinExistence type="predicted"/>
<protein>
    <submittedName>
        <fullName evidence="1">Uncharacterized protein</fullName>
    </submittedName>
</protein>
<dbReference type="EMBL" id="CATNWA010004117">
    <property type="protein sequence ID" value="CAI9547092.1"/>
    <property type="molecule type" value="Genomic_DNA"/>
</dbReference>
<evidence type="ECO:0000313" key="1">
    <source>
        <dbReference type="EMBL" id="CAI9547092.1"/>
    </source>
</evidence>
<gene>
    <name evidence="1" type="ORF">SPARVUS_LOCUS2928319</name>
</gene>
<keyword evidence="2" id="KW-1185">Reference proteome</keyword>
<accession>A0ABN9BHJ5</accession>
<name>A0ABN9BHJ5_9NEOB</name>
<dbReference type="Proteomes" id="UP001162483">
    <property type="component" value="Unassembled WGS sequence"/>
</dbReference>
<organism evidence="1 2">
    <name type="scientific">Staurois parvus</name>
    <dbReference type="NCBI Taxonomy" id="386267"/>
    <lineage>
        <taxon>Eukaryota</taxon>
        <taxon>Metazoa</taxon>
        <taxon>Chordata</taxon>
        <taxon>Craniata</taxon>
        <taxon>Vertebrata</taxon>
        <taxon>Euteleostomi</taxon>
        <taxon>Amphibia</taxon>
        <taxon>Batrachia</taxon>
        <taxon>Anura</taxon>
        <taxon>Neobatrachia</taxon>
        <taxon>Ranoidea</taxon>
        <taxon>Ranidae</taxon>
        <taxon>Staurois</taxon>
    </lineage>
</organism>
<sequence length="41" mass="4551">MLRCTLMGTLDVKGHSDGHNCVKGHSDWHVIERGTLMGNML</sequence>
<evidence type="ECO:0000313" key="2">
    <source>
        <dbReference type="Proteomes" id="UP001162483"/>
    </source>
</evidence>
<reference evidence="1" key="1">
    <citation type="submission" date="2023-05" db="EMBL/GenBank/DDBJ databases">
        <authorList>
            <person name="Stuckert A."/>
        </authorList>
    </citation>
    <scope>NUCLEOTIDE SEQUENCE</scope>
</reference>
<comment type="caution">
    <text evidence="1">The sequence shown here is derived from an EMBL/GenBank/DDBJ whole genome shotgun (WGS) entry which is preliminary data.</text>
</comment>